<dbReference type="OMA" id="ACHSELI"/>
<dbReference type="SMART" id="SM00343">
    <property type="entry name" value="ZnF_C2HC"/>
    <property type="match status" value="1"/>
</dbReference>
<feature type="domain" description="Peptidase A2" evidence="5">
    <location>
        <begin position="216"/>
        <end position="294"/>
    </location>
</feature>
<dbReference type="eggNOG" id="KOG0017">
    <property type="taxonomic scope" value="Eukaryota"/>
</dbReference>
<feature type="region of interest" description="Disordered" evidence="4">
    <location>
        <begin position="130"/>
        <end position="150"/>
    </location>
</feature>
<evidence type="ECO:0000259" key="5">
    <source>
        <dbReference type="PROSITE" id="PS50175"/>
    </source>
</evidence>
<dbReference type="InterPro" id="IPR043502">
    <property type="entry name" value="DNA/RNA_pol_sf"/>
</dbReference>
<dbReference type="InParanoid" id="H2ZXM7"/>
<dbReference type="AlphaFoldDB" id="H2ZXM7"/>
<dbReference type="PROSITE" id="PS50175">
    <property type="entry name" value="ASP_PROT_RETROV"/>
    <property type="match status" value="1"/>
</dbReference>
<reference evidence="8" key="1">
    <citation type="submission" date="2011-08" db="EMBL/GenBank/DDBJ databases">
        <title>The draft genome of Latimeria chalumnae.</title>
        <authorList>
            <person name="Di Palma F."/>
            <person name="Alfoldi J."/>
            <person name="Johnson J."/>
            <person name="Berlin A."/>
            <person name="Gnerre S."/>
            <person name="Jaffe D."/>
            <person name="MacCallum I."/>
            <person name="Young S."/>
            <person name="Walker B.J."/>
            <person name="Lander E."/>
            <person name="Lindblad-Toh K."/>
        </authorList>
    </citation>
    <scope>NUCLEOTIDE SEQUENCE [LARGE SCALE GENOMIC DNA]</scope>
    <source>
        <strain evidence="8">Wild caught</strain>
    </source>
</reference>
<keyword evidence="8" id="KW-1185">Reference proteome</keyword>
<dbReference type="InterPro" id="IPR036875">
    <property type="entry name" value="Znf_CCHC_sf"/>
</dbReference>
<keyword evidence="3" id="KW-0378">Hydrolase</keyword>
<dbReference type="InterPro" id="IPR001878">
    <property type="entry name" value="Znf_CCHC"/>
</dbReference>
<dbReference type="STRING" id="7897.ENSLACP00000002148"/>
<evidence type="ECO:0000259" key="6">
    <source>
        <dbReference type="PROSITE" id="PS50878"/>
    </source>
</evidence>
<reference evidence="7" key="2">
    <citation type="submission" date="2025-08" db="UniProtKB">
        <authorList>
            <consortium name="Ensembl"/>
        </authorList>
    </citation>
    <scope>IDENTIFICATION</scope>
</reference>
<dbReference type="PANTHER" id="PTHR37984">
    <property type="entry name" value="PROTEIN CBG26694"/>
    <property type="match status" value="1"/>
</dbReference>
<dbReference type="GeneTree" id="ENSGT00940000170117"/>
<dbReference type="Proteomes" id="UP000008672">
    <property type="component" value="Unassembled WGS sequence"/>
</dbReference>
<dbReference type="InterPro" id="IPR043128">
    <property type="entry name" value="Rev_trsase/Diguanyl_cyclase"/>
</dbReference>
<dbReference type="Pfam" id="PF00078">
    <property type="entry name" value="RVT_1"/>
    <property type="match status" value="1"/>
</dbReference>
<dbReference type="Gene3D" id="3.10.10.10">
    <property type="entry name" value="HIV Type 1 Reverse Transcriptase, subunit A, domain 1"/>
    <property type="match status" value="1"/>
</dbReference>
<dbReference type="Gene3D" id="3.30.70.270">
    <property type="match status" value="2"/>
</dbReference>
<dbReference type="PANTHER" id="PTHR37984:SF9">
    <property type="entry name" value="INTEGRASE CATALYTIC DOMAIN-CONTAINING PROTEIN"/>
    <property type="match status" value="1"/>
</dbReference>
<evidence type="ECO:0000313" key="8">
    <source>
        <dbReference type="Proteomes" id="UP000008672"/>
    </source>
</evidence>
<dbReference type="Ensembl" id="ENSLACT00000002164.1">
    <property type="protein sequence ID" value="ENSLACP00000002148.1"/>
    <property type="gene ID" value="ENSLACG00000001918.1"/>
</dbReference>
<protein>
    <recommendedName>
        <fullName evidence="2">ribonuclease H</fullName>
        <ecNumber evidence="2">3.1.26.4</ecNumber>
    </recommendedName>
</protein>
<dbReference type="InterPro" id="IPR050951">
    <property type="entry name" value="Retrovirus_Pol_polyprotein"/>
</dbReference>
<evidence type="ECO:0000256" key="3">
    <source>
        <dbReference type="ARBA" id="ARBA00022801"/>
    </source>
</evidence>
<evidence type="ECO:0000256" key="1">
    <source>
        <dbReference type="ARBA" id="ARBA00010879"/>
    </source>
</evidence>
<dbReference type="HOGENOM" id="CLU_000384_9_11_1"/>
<evidence type="ECO:0000313" key="7">
    <source>
        <dbReference type="Ensembl" id="ENSLACP00000002148.1"/>
    </source>
</evidence>
<reference evidence="7" key="3">
    <citation type="submission" date="2025-09" db="UniProtKB">
        <authorList>
            <consortium name="Ensembl"/>
        </authorList>
    </citation>
    <scope>IDENTIFICATION</scope>
</reference>
<dbReference type="SUPFAM" id="SSF50630">
    <property type="entry name" value="Acid proteases"/>
    <property type="match status" value="1"/>
</dbReference>
<dbReference type="SUPFAM" id="SSF56672">
    <property type="entry name" value="DNA/RNA polymerases"/>
    <property type="match status" value="1"/>
</dbReference>
<dbReference type="EMBL" id="AFYH01087735">
    <property type="status" value="NOT_ANNOTATED_CDS"/>
    <property type="molecule type" value="Genomic_DNA"/>
</dbReference>
<feature type="domain" description="Reverse transcriptase" evidence="6">
    <location>
        <begin position="338"/>
        <end position="514"/>
    </location>
</feature>
<dbReference type="InterPro" id="IPR000477">
    <property type="entry name" value="RT_dom"/>
</dbReference>
<dbReference type="EC" id="3.1.26.4" evidence="2"/>
<comment type="similarity">
    <text evidence="1">Belongs to the beta type-B retroviral polymerase family. HERV class-II K(HML-2) pol subfamily.</text>
</comment>
<dbReference type="GO" id="GO:0004523">
    <property type="term" value="F:RNA-DNA hybrid ribonuclease activity"/>
    <property type="evidence" value="ECO:0007669"/>
    <property type="project" value="UniProtKB-EC"/>
</dbReference>
<dbReference type="GO" id="GO:0003676">
    <property type="term" value="F:nucleic acid binding"/>
    <property type="evidence" value="ECO:0007669"/>
    <property type="project" value="InterPro"/>
</dbReference>
<name>H2ZXM7_LATCH</name>
<dbReference type="GO" id="GO:0006508">
    <property type="term" value="P:proteolysis"/>
    <property type="evidence" value="ECO:0007669"/>
    <property type="project" value="InterPro"/>
</dbReference>
<dbReference type="SUPFAM" id="SSF57756">
    <property type="entry name" value="Retrovirus zinc finger-like domains"/>
    <property type="match status" value="1"/>
</dbReference>
<organism evidence="7 8">
    <name type="scientific">Latimeria chalumnae</name>
    <name type="common">Coelacanth</name>
    <dbReference type="NCBI Taxonomy" id="7897"/>
    <lineage>
        <taxon>Eukaryota</taxon>
        <taxon>Metazoa</taxon>
        <taxon>Chordata</taxon>
        <taxon>Craniata</taxon>
        <taxon>Vertebrata</taxon>
        <taxon>Euteleostomi</taxon>
        <taxon>Coelacanthiformes</taxon>
        <taxon>Coelacanthidae</taxon>
        <taxon>Latimeria</taxon>
    </lineage>
</organism>
<dbReference type="Pfam" id="PF13650">
    <property type="entry name" value="Asp_protease_2"/>
    <property type="match status" value="1"/>
</dbReference>
<dbReference type="Gene3D" id="2.40.70.10">
    <property type="entry name" value="Acid Proteases"/>
    <property type="match status" value="1"/>
</dbReference>
<accession>H2ZXM7</accession>
<sequence>EEAHKNDYKIVMEKLDEHFVPKRNVIHERARFRLRIQKQGETIEAFTRNLYELAESCEFGNTKNEQIRDRLAIGILDKELSQKLQLEPEPTLEKAIQTACHSELIKGQVSDQGAMKGLDVVSQKSLNKERLAPAQEATPNSKGKGHTRADNCTARNAECRNCKKIGHFAAVCRTKEVREVNVQKSNTASLFLGSITYVDESSKPWKVNLIINGTAVNFKIDTGADASVLSEATYLSMHNPPQFMSTDTILNSPGGKLQHKGLFSAKTRFKETEYQFNLYVIRGSQVNDLLGHDVATVMGLVRQVEETYLEIFDNIGLLKGEPIPMLPKVKEELQRMVKSGVIEITEPTEWCTPTVPVPKKNGKVCICVDLKQLKKAVEREKFVLPTLDDILPRLAGASFSLLDAASRFCQIPLHPDSAILTTFITPFGRYFFCRLPFGITSAPENFQRKMTELFQQQEGVFAYMDDMLVCGNTEEEHDKRLTSVLQTIEMAGLRLNKDKSLLRQKQLYYLGHCIDQHGTSANPEKVRAISEMASPTSVPELRRILGMVHYLGIYLPNLSEITRPLNELLKSDIAWYWGSSQEQ</sequence>
<proteinExistence type="inferred from homology"/>
<dbReference type="PROSITE" id="PS50878">
    <property type="entry name" value="RT_POL"/>
    <property type="match status" value="1"/>
</dbReference>
<dbReference type="GO" id="GO:0004190">
    <property type="term" value="F:aspartic-type endopeptidase activity"/>
    <property type="evidence" value="ECO:0007669"/>
    <property type="project" value="InterPro"/>
</dbReference>
<evidence type="ECO:0000256" key="2">
    <source>
        <dbReference type="ARBA" id="ARBA00012180"/>
    </source>
</evidence>
<dbReference type="GO" id="GO:0008270">
    <property type="term" value="F:zinc ion binding"/>
    <property type="evidence" value="ECO:0007669"/>
    <property type="project" value="InterPro"/>
</dbReference>
<dbReference type="Gene3D" id="4.10.60.10">
    <property type="entry name" value="Zinc finger, CCHC-type"/>
    <property type="match status" value="1"/>
</dbReference>
<dbReference type="InterPro" id="IPR001995">
    <property type="entry name" value="Peptidase_A2_cat"/>
</dbReference>
<evidence type="ECO:0000256" key="4">
    <source>
        <dbReference type="SAM" id="MobiDB-lite"/>
    </source>
</evidence>
<dbReference type="InterPro" id="IPR021109">
    <property type="entry name" value="Peptidase_aspartic_dom_sf"/>
</dbReference>
<dbReference type="CDD" id="cd01647">
    <property type="entry name" value="RT_LTR"/>
    <property type="match status" value="1"/>
</dbReference>